<dbReference type="AlphaFoldDB" id="K1RIY9"/>
<dbReference type="InterPro" id="IPR010372">
    <property type="entry name" value="DNA_pol3_delta_N"/>
</dbReference>
<evidence type="ECO:0000256" key="2">
    <source>
        <dbReference type="ARBA" id="ARBA00022695"/>
    </source>
</evidence>
<accession>K1RIY9</accession>
<dbReference type="PANTHER" id="PTHR34388">
    <property type="entry name" value="DNA POLYMERASE III SUBUNIT DELTA"/>
    <property type="match status" value="1"/>
</dbReference>
<evidence type="ECO:0000256" key="3">
    <source>
        <dbReference type="ARBA" id="ARBA00022705"/>
    </source>
</evidence>
<feature type="non-terminal residue" evidence="6">
    <location>
        <position position="1"/>
    </location>
</feature>
<keyword evidence="1" id="KW-0808">Transferase</keyword>
<dbReference type="GO" id="GO:0003887">
    <property type="term" value="F:DNA-directed DNA polymerase activity"/>
    <property type="evidence" value="ECO:0007669"/>
    <property type="project" value="UniProtKB-KW"/>
</dbReference>
<comment type="caution">
    <text evidence="6">The sequence shown here is derived from an EMBL/GenBank/DDBJ whole genome shotgun (WGS) entry which is preliminary data.</text>
</comment>
<dbReference type="InterPro" id="IPR027417">
    <property type="entry name" value="P-loop_NTPase"/>
</dbReference>
<dbReference type="Gene3D" id="3.40.50.300">
    <property type="entry name" value="P-loop containing nucleotide triphosphate hydrolases"/>
    <property type="match status" value="1"/>
</dbReference>
<keyword evidence="2" id="KW-0548">Nucleotidyltransferase</keyword>
<reference evidence="6" key="1">
    <citation type="journal article" date="2013" name="Environ. Microbiol.">
        <title>Microbiota from the distal guts of lean and obese adolescents exhibit partial functional redundancy besides clear differences in community structure.</title>
        <authorList>
            <person name="Ferrer M."/>
            <person name="Ruiz A."/>
            <person name="Lanza F."/>
            <person name="Haange S.B."/>
            <person name="Oberbach A."/>
            <person name="Till H."/>
            <person name="Bargiela R."/>
            <person name="Campoy C."/>
            <person name="Segura M.T."/>
            <person name="Richter M."/>
            <person name="von Bergen M."/>
            <person name="Seifert J."/>
            <person name="Suarez A."/>
        </authorList>
    </citation>
    <scope>NUCLEOTIDE SEQUENCE</scope>
</reference>
<name>K1RIY9_9ZZZZ</name>
<dbReference type="NCBIfam" id="TIGR01128">
    <property type="entry name" value="holA"/>
    <property type="match status" value="1"/>
</dbReference>
<dbReference type="GO" id="GO:0006261">
    <property type="term" value="P:DNA-templated DNA replication"/>
    <property type="evidence" value="ECO:0007669"/>
    <property type="project" value="TreeGrafter"/>
</dbReference>
<dbReference type="EMBL" id="AJWZ01011954">
    <property type="protein sequence ID" value="EKC43609.1"/>
    <property type="molecule type" value="Genomic_DNA"/>
</dbReference>
<dbReference type="Pfam" id="PF06144">
    <property type="entry name" value="DNA_pol3_delta"/>
    <property type="match status" value="1"/>
</dbReference>
<evidence type="ECO:0000259" key="5">
    <source>
        <dbReference type="Pfam" id="PF06144"/>
    </source>
</evidence>
<evidence type="ECO:0000313" key="6">
    <source>
        <dbReference type="EMBL" id="EKC43609.1"/>
    </source>
</evidence>
<dbReference type="PANTHER" id="PTHR34388:SF1">
    <property type="entry name" value="DNA POLYMERASE III SUBUNIT DELTA"/>
    <property type="match status" value="1"/>
</dbReference>
<dbReference type="SUPFAM" id="SSF52540">
    <property type="entry name" value="P-loop containing nucleoside triphosphate hydrolases"/>
    <property type="match status" value="1"/>
</dbReference>
<evidence type="ECO:0000256" key="4">
    <source>
        <dbReference type="ARBA" id="ARBA00022932"/>
    </source>
</evidence>
<dbReference type="InterPro" id="IPR005790">
    <property type="entry name" value="DNA_polIII_delta"/>
</dbReference>
<evidence type="ECO:0000256" key="1">
    <source>
        <dbReference type="ARBA" id="ARBA00022679"/>
    </source>
</evidence>
<proteinExistence type="predicted"/>
<keyword evidence="3" id="KW-0235">DNA replication</keyword>
<gene>
    <name evidence="6" type="ORF">OBE_17911</name>
</gene>
<dbReference type="GO" id="GO:0003677">
    <property type="term" value="F:DNA binding"/>
    <property type="evidence" value="ECO:0007669"/>
    <property type="project" value="InterPro"/>
</dbReference>
<dbReference type="GO" id="GO:0009360">
    <property type="term" value="C:DNA polymerase III complex"/>
    <property type="evidence" value="ECO:0007669"/>
    <property type="project" value="InterPro"/>
</dbReference>
<protein>
    <submittedName>
        <fullName evidence="6">DNA polymerase III, delta subunit</fullName>
    </submittedName>
</protein>
<feature type="domain" description="DNA polymerase III delta N-terminal" evidence="5">
    <location>
        <begin position="5"/>
        <end position="117"/>
    </location>
</feature>
<keyword evidence="4" id="KW-0239">DNA-directed DNA polymerase</keyword>
<organism evidence="6">
    <name type="scientific">human gut metagenome</name>
    <dbReference type="NCBI Taxonomy" id="408170"/>
    <lineage>
        <taxon>unclassified sequences</taxon>
        <taxon>metagenomes</taxon>
        <taxon>organismal metagenomes</taxon>
    </lineage>
</organism>
<sequence length="166" mass="19442">FKQIYLLYGEERYLKNQYTTRLRKALCQDGDEMNTHFYQGKDFSLGQVIDLAETLPFLAERRVMFFKDTGLFKAGGEKLAEYLANPNDTTFFVFTESEVDKRSKLYKTVQSKGYVAEFTVQDENSLKRWIAGILGREGKKSPRTPHSSFSPRPARIWKISRWSWRS</sequence>